<gene>
    <name evidence="10" type="ORF">GX51_04741</name>
</gene>
<dbReference type="Proteomes" id="UP000224080">
    <property type="component" value="Unassembled WGS sequence"/>
</dbReference>
<feature type="site" description="Lowers pKa of active site Tyr" evidence="8">
    <location>
        <position position="85"/>
    </location>
</feature>
<dbReference type="InterPro" id="IPR020471">
    <property type="entry name" value="AKR"/>
</dbReference>
<name>A0A2B7X0D8_9EURO</name>
<protein>
    <recommendedName>
        <fullName evidence="1">D-xylose reductase [NAD(P)H]</fullName>
        <ecNumber evidence="1">1.1.1.307</ecNumber>
    </recommendedName>
</protein>
<evidence type="ECO:0000256" key="6">
    <source>
        <dbReference type="PIRSR" id="PIRSR000097-1"/>
    </source>
</evidence>
<dbReference type="AlphaFoldDB" id="A0A2B7X0D8"/>
<evidence type="ECO:0000259" key="9">
    <source>
        <dbReference type="Pfam" id="PF00248"/>
    </source>
</evidence>
<dbReference type="STRING" id="2060905.A0A2B7X0D8"/>
<keyword evidence="11" id="KW-1185">Reference proteome</keyword>
<evidence type="ECO:0000313" key="11">
    <source>
        <dbReference type="Proteomes" id="UP000224080"/>
    </source>
</evidence>
<keyword evidence="2" id="KW-0560">Oxidoreductase</keyword>
<dbReference type="PRINTS" id="PR00069">
    <property type="entry name" value="ALDKETRDTASE"/>
</dbReference>
<evidence type="ECO:0000256" key="7">
    <source>
        <dbReference type="PIRSR" id="PIRSR000097-2"/>
    </source>
</evidence>
<dbReference type="InterPro" id="IPR023210">
    <property type="entry name" value="NADP_OxRdtase_dom"/>
</dbReference>
<dbReference type="OrthoDB" id="5772781at2759"/>
<feature type="binding site" evidence="7">
    <location>
        <position position="118"/>
    </location>
    <ligand>
        <name>substrate</name>
    </ligand>
</feature>
<comment type="catalytic activity">
    <reaction evidence="5">
        <text>xylitol + NAD(+) = D-xylose + NADH + H(+)</text>
        <dbReference type="Rhea" id="RHEA:27441"/>
        <dbReference type="ChEBI" id="CHEBI:15378"/>
        <dbReference type="ChEBI" id="CHEBI:17151"/>
        <dbReference type="ChEBI" id="CHEBI:53455"/>
        <dbReference type="ChEBI" id="CHEBI:57540"/>
        <dbReference type="ChEBI" id="CHEBI:57945"/>
        <dbReference type="EC" id="1.1.1.307"/>
    </reaction>
</comment>
<organism evidence="10 11">
    <name type="scientific">Blastomyces parvus</name>
    <dbReference type="NCBI Taxonomy" id="2060905"/>
    <lineage>
        <taxon>Eukaryota</taxon>
        <taxon>Fungi</taxon>
        <taxon>Dikarya</taxon>
        <taxon>Ascomycota</taxon>
        <taxon>Pezizomycotina</taxon>
        <taxon>Eurotiomycetes</taxon>
        <taxon>Eurotiomycetidae</taxon>
        <taxon>Onygenales</taxon>
        <taxon>Ajellomycetaceae</taxon>
        <taxon>Blastomyces</taxon>
    </lineage>
</organism>
<comment type="function">
    <text evidence="3">Catalyzes the initial reaction in the xylose utilization pathway by reducing D-xylose into xylitol. Xylose is a major component of hemicelluloses such as xylan. Most fungi utilize D-xylose via three enzymatic reactions, xylose reductase (XR), xylitol dehydrogenase (XDH), and xylulokinase, to form xylulose 5-phosphate, which enters pentose phosphate pathway.</text>
</comment>
<reference evidence="10 11" key="1">
    <citation type="submission" date="2017-10" db="EMBL/GenBank/DDBJ databases">
        <title>Comparative genomics in systemic dimorphic fungi from Ajellomycetaceae.</title>
        <authorList>
            <person name="Munoz J.F."/>
            <person name="Mcewen J.G."/>
            <person name="Clay O.K."/>
            <person name="Cuomo C.A."/>
        </authorList>
    </citation>
    <scope>NUCLEOTIDE SEQUENCE [LARGE SCALE GENOMIC DNA]</scope>
    <source>
        <strain evidence="10 11">UAMH130</strain>
    </source>
</reference>
<evidence type="ECO:0000313" key="10">
    <source>
        <dbReference type="EMBL" id="PGH02300.1"/>
    </source>
</evidence>
<dbReference type="Pfam" id="PF00248">
    <property type="entry name" value="Aldo_ket_red"/>
    <property type="match status" value="1"/>
</dbReference>
<dbReference type="PANTHER" id="PTHR11732">
    <property type="entry name" value="ALDO/KETO REDUCTASE"/>
    <property type="match status" value="1"/>
</dbReference>
<dbReference type="EC" id="1.1.1.307" evidence="1"/>
<proteinExistence type="predicted"/>
<evidence type="ECO:0000256" key="3">
    <source>
        <dbReference type="ARBA" id="ARBA00025065"/>
    </source>
</evidence>
<sequence length="309" mass="34988">MFPPECFPLKNTSIRIPSRGLGTFQVDPKVYPEGSVKDSVLQALKLGYRHIDAAFGYGWGQVERDIGEAIRESCIPREELFIVTKLHNCFHKFEDVEINMDMSLGNFKIEYVDLYLMHFPYAYATTDGYGTQRTPDGKPVIDIPLSQAYSVTWAAMEKLVEKGKTKLIGVSNFSTPKLKRLIQTAKIYPVVNQIEVHPYFPQKNLVEYCQANDIHVTARCPLGGAPIPVLIGRHGPGPLEDPTILQLAKKPINNSKRIVENFEVIFEMDDSDFALIDNLMGERGEQGVRNLETRDYLGFDNFNEEVEEP</sequence>
<evidence type="ECO:0000256" key="1">
    <source>
        <dbReference type="ARBA" id="ARBA00012845"/>
    </source>
</evidence>
<feature type="active site" description="Proton donor" evidence="6">
    <location>
        <position position="57"/>
    </location>
</feature>
<dbReference type="InterPro" id="IPR036812">
    <property type="entry name" value="NAD(P)_OxRdtase_dom_sf"/>
</dbReference>
<evidence type="ECO:0000256" key="2">
    <source>
        <dbReference type="ARBA" id="ARBA00023002"/>
    </source>
</evidence>
<comment type="catalytic activity">
    <reaction evidence="4">
        <text>xylitol + NADP(+) = D-xylose + NADPH + H(+)</text>
        <dbReference type="Rhea" id="RHEA:27445"/>
        <dbReference type="ChEBI" id="CHEBI:15378"/>
        <dbReference type="ChEBI" id="CHEBI:17151"/>
        <dbReference type="ChEBI" id="CHEBI:53455"/>
        <dbReference type="ChEBI" id="CHEBI:57783"/>
        <dbReference type="ChEBI" id="CHEBI:58349"/>
        <dbReference type="EC" id="1.1.1.307"/>
    </reaction>
</comment>
<accession>A0A2B7X0D8</accession>
<dbReference type="CDD" id="cd19071">
    <property type="entry name" value="AKR_AKR1-5-like"/>
    <property type="match status" value="1"/>
</dbReference>
<dbReference type="EMBL" id="PDNC01000061">
    <property type="protein sequence ID" value="PGH02300.1"/>
    <property type="molecule type" value="Genomic_DNA"/>
</dbReference>
<dbReference type="PROSITE" id="PS00062">
    <property type="entry name" value="ALDOKETO_REDUCTASE_2"/>
    <property type="match status" value="1"/>
</dbReference>
<dbReference type="GO" id="GO:0016491">
    <property type="term" value="F:oxidoreductase activity"/>
    <property type="evidence" value="ECO:0007669"/>
    <property type="project" value="UniProtKB-KW"/>
</dbReference>
<dbReference type="PIRSF" id="PIRSF000097">
    <property type="entry name" value="AKR"/>
    <property type="match status" value="1"/>
</dbReference>
<dbReference type="SUPFAM" id="SSF51430">
    <property type="entry name" value="NAD(P)-linked oxidoreductase"/>
    <property type="match status" value="1"/>
</dbReference>
<evidence type="ECO:0000256" key="8">
    <source>
        <dbReference type="PIRSR" id="PIRSR000097-3"/>
    </source>
</evidence>
<comment type="caution">
    <text evidence="10">The sequence shown here is derived from an EMBL/GenBank/DDBJ whole genome shotgun (WGS) entry which is preliminary data.</text>
</comment>
<dbReference type="Gene3D" id="3.20.20.100">
    <property type="entry name" value="NADP-dependent oxidoreductase domain"/>
    <property type="match status" value="1"/>
</dbReference>
<feature type="domain" description="NADP-dependent oxidoreductase" evidence="9">
    <location>
        <begin position="20"/>
        <end position="224"/>
    </location>
</feature>
<dbReference type="InterPro" id="IPR018170">
    <property type="entry name" value="Aldo/ket_reductase_CS"/>
</dbReference>
<evidence type="ECO:0000256" key="5">
    <source>
        <dbReference type="ARBA" id="ARBA00049485"/>
    </source>
</evidence>
<evidence type="ECO:0000256" key="4">
    <source>
        <dbReference type="ARBA" id="ARBA00047534"/>
    </source>
</evidence>